<dbReference type="InterPro" id="IPR011989">
    <property type="entry name" value="ARM-like"/>
</dbReference>
<dbReference type="PROSITE" id="PS50077">
    <property type="entry name" value="HEAT_REPEAT"/>
    <property type="match status" value="1"/>
</dbReference>
<dbReference type="Proteomes" id="UP000218767">
    <property type="component" value="Unassembled WGS sequence"/>
</dbReference>
<dbReference type="Pfam" id="PF13646">
    <property type="entry name" value="HEAT_2"/>
    <property type="match status" value="1"/>
</dbReference>
<dbReference type="AlphaFoldDB" id="A0A2A4X6M4"/>
<reference evidence="3" key="1">
    <citation type="submission" date="2017-08" db="EMBL/GenBank/DDBJ databases">
        <title>A dynamic microbial community with high functional redundancy inhabits the cold, oxic subseafloor aquifer.</title>
        <authorList>
            <person name="Tully B.J."/>
            <person name="Wheat C.G."/>
            <person name="Glazer B.T."/>
            <person name="Huber J.A."/>
        </authorList>
    </citation>
    <scope>NUCLEOTIDE SEQUENCE [LARGE SCALE GENOMIC DNA]</scope>
</reference>
<dbReference type="Gene3D" id="1.25.10.10">
    <property type="entry name" value="Leucine-rich Repeat Variant"/>
    <property type="match status" value="1"/>
</dbReference>
<comment type="caution">
    <text evidence="2">The sequence shown here is derived from an EMBL/GenBank/DDBJ whole genome shotgun (WGS) entry which is preliminary data.</text>
</comment>
<dbReference type="PANTHER" id="PTHR12697:SF5">
    <property type="entry name" value="DEOXYHYPUSINE HYDROXYLASE"/>
    <property type="match status" value="1"/>
</dbReference>
<dbReference type="PANTHER" id="PTHR12697">
    <property type="entry name" value="PBS LYASE HEAT-LIKE PROTEIN"/>
    <property type="match status" value="1"/>
</dbReference>
<dbReference type="EMBL" id="NVUL01000034">
    <property type="protein sequence ID" value="PCI78322.1"/>
    <property type="molecule type" value="Genomic_DNA"/>
</dbReference>
<name>A0A2A4X6M4_9GAMM</name>
<evidence type="ECO:0000256" key="1">
    <source>
        <dbReference type="ARBA" id="ARBA00045876"/>
    </source>
</evidence>
<gene>
    <name evidence="2" type="ORF">COB20_06785</name>
</gene>
<sequence length="188" mass="20081">MTGSTDDSTSTLAMLAGEALKNWEISGLVTLLADSNRIARMAAARELQLRGGAEVFSEVVKLSISKDVHLREMCAFILGQLGTPEKPFRIKALPILISLIEDAAAVVRAAAAAAFGHLCSEEMPEEVEKLLILAASDSSSSVRACVAFSLGSASINQEVETILTKLSNDASDEVREYAQLGLELIRME</sequence>
<dbReference type="GO" id="GO:0016491">
    <property type="term" value="F:oxidoreductase activity"/>
    <property type="evidence" value="ECO:0007669"/>
    <property type="project" value="TreeGrafter"/>
</dbReference>
<accession>A0A2A4X6M4</accession>
<protein>
    <recommendedName>
        <fullName evidence="4">PBS lyase</fullName>
    </recommendedName>
</protein>
<dbReference type="InterPro" id="IPR016024">
    <property type="entry name" value="ARM-type_fold"/>
</dbReference>
<dbReference type="InterPro" id="IPR021133">
    <property type="entry name" value="HEAT_type_2"/>
</dbReference>
<evidence type="ECO:0008006" key="4">
    <source>
        <dbReference type="Google" id="ProtNLM"/>
    </source>
</evidence>
<evidence type="ECO:0000313" key="3">
    <source>
        <dbReference type="Proteomes" id="UP000218767"/>
    </source>
</evidence>
<evidence type="ECO:0000313" key="2">
    <source>
        <dbReference type="EMBL" id="PCI78322.1"/>
    </source>
</evidence>
<dbReference type="SUPFAM" id="SSF48371">
    <property type="entry name" value="ARM repeat"/>
    <property type="match status" value="1"/>
</dbReference>
<proteinExistence type="predicted"/>
<comment type="function">
    <text evidence="1">Catalyzes the hydroxylation of the N(6)-(4-aminobutyl)-L-lysine intermediate produced by deoxyhypusine synthase/DHPS on a critical lysine of the eukaryotic translation initiation factor 5A/eIF-5A. This is the second step of the post-translational modification of that lysine into an unusual amino acid residue named hypusine. Hypusination is unique to mature eIF-5A factor and is essential for its function.</text>
</comment>
<organism evidence="2 3">
    <name type="scientific">SAR86 cluster bacterium</name>
    <dbReference type="NCBI Taxonomy" id="2030880"/>
    <lineage>
        <taxon>Bacteria</taxon>
        <taxon>Pseudomonadati</taxon>
        <taxon>Pseudomonadota</taxon>
        <taxon>Gammaproteobacteria</taxon>
        <taxon>SAR86 cluster</taxon>
    </lineage>
</organism>